<name>A0A178LUS0_MYCIR</name>
<feature type="transmembrane region" description="Helical" evidence="1">
    <location>
        <begin position="340"/>
        <end position="366"/>
    </location>
</feature>
<feature type="transmembrane region" description="Helical" evidence="1">
    <location>
        <begin position="193"/>
        <end position="211"/>
    </location>
</feature>
<organism evidence="2 3">
    <name type="scientific">Mycolicibacterium iranicum</name>
    <name type="common">Mycobacterium iranicum</name>
    <dbReference type="NCBI Taxonomy" id="912594"/>
    <lineage>
        <taxon>Bacteria</taxon>
        <taxon>Bacillati</taxon>
        <taxon>Actinomycetota</taxon>
        <taxon>Actinomycetes</taxon>
        <taxon>Mycobacteriales</taxon>
        <taxon>Mycobacteriaceae</taxon>
        <taxon>Mycolicibacterium</taxon>
    </lineage>
</organism>
<feature type="transmembrane region" description="Helical" evidence="1">
    <location>
        <begin position="28"/>
        <end position="47"/>
    </location>
</feature>
<dbReference type="RefSeq" id="WP_064282851.1">
    <property type="nucleotide sequence ID" value="NZ_LWCS01000031.1"/>
</dbReference>
<dbReference type="AlphaFoldDB" id="A0A178LUS0"/>
<protein>
    <submittedName>
        <fullName evidence="2">Uncharacterized protein</fullName>
    </submittedName>
</protein>
<dbReference type="eggNOG" id="ENOG502Z9GM">
    <property type="taxonomic scope" value="Bacteria"/>
</dbReference>
<proteinExistence type="predicted"/>
<reference evidence="2 3" key="1">
    <citation type="submission" date="2016-04" db="EMBL/GenBank/DDBJ databases">
        <title>Draft Genome Sequences of Staphylococcus capitis Strain H36, S. capitis Strain H65, S. cohnii Strain H62, S. hominis Strain H69, Mycobacterium iranicum Strain H39, Plantibacter sp. Strain H53, Pseudomonas oryzihabitans Strain H72, and Microbacterium sp. Strain H83, isolated from residential settings.</title>
        <authorList>
            <person name="Lymperopoulou D."/>
            <person name="Adams R.I."/>
            <person name="Lindow S."/>
            <person name="Coil D.A."/>
            <person name="Jospin G."/>
            <person name="Eisen J.A."/>
        </authorList>
    </citation>
    <scope>NUCLEOTIDE SEQUENCE [LARGE SCALE GENOMIC DNA]</scope>
    <source>
        <strain evidence="2 3">H39</strain>
    </source>
</reference>
<evidence type="ECO:0000256" key="1">
    <source>
        <dbReference type="SAM" id="Phobius"/>
    </source>
</evidence>
<feature type="transmembrane region" description="Helical" evidence="1">
    <location>
        <begin position="289"/>
        <end position="310"/>
    </location>
</feature>
<gene>
    <name evidence="2" type="ORF">A4X20_24015</name>
</gene>
<evidence type="ECO:0000313" key="2">
    <source>
        <dbReference type="EMBL" id="OAN37004.1"/>
    </source>
</evidence>
<feature type="transmembrane region" description="Helical" evidence="1">
    <location>
        <begin position="232"/>
        <end position="250"/>
    </location>
</feature>
<accession>A0A178LUS0</accession>
<keyword evidence="1" id="KW-0812">Transmembrane</keyword>
<dbReference type="STRING" id="912594.AWC12_19680"/>
<dbReference type="EMBL" id="LWCS01000031">
    <property type="protein sequence ID" value="OAN37004.1"/>
    <property type="molecule type" value="Genomic_DNA"/>
</dbReference>
<feature type="transmembrane region" description="Helical" evidence="1">
    <location>
        <begin position="574"/>
        <end position="595"/>
    </location>
</feature>
<feature type="transmembrane region" description="Helical" evidence="1">
    <location>
        <begin position="316"/>
        <end position="333"/>
    </location>
</feature>
<feature type="transmembrane region" description="Helical" evidence="1">
    <location>
        <begin position="262"/>
        <end position="282"/>
    </location>
</feature>
<comment type="caution">
    <text evidence="2">The sequence shown here is derived from an EMBL/GenBank/DDBJ whole genome shotgun (WGS) entry which is preliminary data.</text>
</comment>
<keyword evidence="1" id="KW-1133">Transmembrane helix</keyword>
<keyword evidence="1" id="KW-0472">Membrane</keyword>
<dbReference type="OrthoDB" id="3328774at2"/>
<feature type="transmembrane region" description="Helical" evidence="1">
    <location>
        <begin position="378"/>
        <end position="400"/>
    </location>
</feature>
<sequence length="618" mass="65243">MEHSQLAVSVLAQPSGGDEGGGTAIHEIIALSVAGAIVAAILVWIGWMHRNHKITWLTSLADWMGHRFKRPSWVALPVALFTSSIICALFGFIWDVSLHIGNGRDDGALANPAHYFILIGLFGIFVAGCTAMVLPLGAENRPGPAAVRITDDWYAPVGGIVMAGCGLYALLGFPLDDVWHRIFGQDVTLWGPTHLMMIGGAGFSTLAAAYLEYEGKRSVAPDIPRDGIGLKFVLYLAFAGVLIGASVYQIEFDFGVPQFRQVFQPMLIAAAAALALVMARIFLGRGAALIAAVIAIGLRGIVAFLVAPVLDAPVNWFPLYLGAALVVELVALTPLFKRPIVFGAVSGLGIATVGLWIESLWINAVYPLAWPTSIWPEALGMAIPVAVLVGACGAMAGMVITGQRIPGRKLGAGLVALTVLVIGVAAANGLRYNTPQDATASVTLTEAQGPGEGRYVTADVRFNPPNVISDNPNWVAVLGWQGGLANQTGQFVDPLEKVGPGHYVSTEPMPVSGTWKTLLRVHDGRTLTAVPIYLAGDPGIGAQEVPAEAQFTRPFVSEITILQRERSPDIPASLWLIGCLVVLVCSLAMIAGITWGGGRINNSESSGSEAEYQPSVQA</sequence>
<evidence type="ECO:0000313" key="3">
    <source>
        <dbReference type="Proteomes" id="UP000078396"/>
    </source>
</evidence>
<dbReference type="Proteomes" id="UP000078396">
    <property type="component" value="Unassembled WGS sequence"/>
</dbReference>
<feature type="transmembrane region" description="Helical" evidence="1">
    <location>
        <begin position="73"/>
        <end position="94"/>
    </location>
</feature>
<feature type="transmembrane region" description="Helical" evidence="1">
    <location>
        <begin position="154"/>
        <end position="173"/>
    </location>
</feature>
<feature type="transmembrane region" description="Helical" evidence="1">
    <location>
        <begin position="114"/>
        <end position="134"/>
    </location>
</feature>